<dbReference type="AlphaFoldDB" id="A0A5D3EAD2"/>
<sequence length="109" mass="12358">MMEIDNDKLLRQFFQENKQEIPDNGFSRRVMHQLSGRKSRWANLWPALVVAIAAVLFIRMDGLQIIWSTLREVFTGMVQQGAAQLDPKSLLIAAIVLLFLGTKKVCSLA</sequence>
<evidence type="ECO:0000313" key="2">
    <source>
        <dbReference type="EMBL" id="TYK33004.1"/>
    </source>
</evidence>
<keyword evidence="1" id="KW-1133">Transmembrane helix</keyword>
<accession>A0A5D3EAD2</accession>
<feature type="transmembrane region" description="Helical" evidence="1">
    <location>
        <begin position="44"/>
        <end position="67"/>
    </location>
</feature>
<dbReference type="RefSeq" id="WP_027325352.1">
    <property type="nucleotide sequence ID" value="NZ_CAMBON010000068.1"/>
</dbReference>
<organism evidence="2 3">
    <name type="scientific">Bacteroides pyogenes</name>
    <dbReference type="NCBI Taxonomy" id="310300"/>
    <lineage>
        <taxon>Bacteria</taxon>
        <taxon>Pseudomonadati</taxon>
        <taxon>Bacteroidota</taxon>
        <taxon>Bacteroidia</taxon>
        <taxon>Bacteroidales</taxon>
        <taxon>Bacteroidaceae</taxon>
        <taxon>Bacteroides</taxon>
    </lineage>
</organism>
<dbReference type="Pfam" id="PF16479">
    <property type="entry name" value="DUF5056"/>
    <property type="match status" value="1"/>
</dbReference>
<dbReference type="Proteomes" id="UP000324383">
    <property type="component" value="Unassembled WGS sequence"/>
</dbReference>
<gene>
    <name evidence="2" type="ORF">FNJ60_09970</name>
</gene>
<comment type="caution">
    <text evidence="2">The sequence shown here is derived from an EMBL/GenBank/DDBJ whole genome shotgun (WGS) entry which is preliminary data.</text>
</comment>
<evidence type="ECO:0000313" key="3">
    <source>
        <dbReference type="Proteomes" id="UP000324383"/>
    </source>
</evidence>
<reference evidence="2 3" key="1">
    <citation type="submission" date="2019-07" db="EMBL/GenBank/DDBJ databases">
        <title>Draft Genome Sequences of Bacteroides pyogenes Strains Isolated from the Uterus Holstein Dairy Cows with Metritis.</title>
        <authorList>
            <person name="Cunha F."/>
            <person name="Galvao K.N."/>
            <person name="Jeon S.J."/>
            <person name="Jeong K.C."/>
        </authorList>
    </citation>
    <scope>NUCLEOTIDE SEQUENCE [LARGE SCALE GENOMIC DNA]</scope>
    <source>
        <strain evidence="2 3">KG-31</strain>
    </source>
</reference>
<evidence type="ECO:0000256" key="1">
    <source>
        <dbReference type="SAM" id="Phobius"/>
    </source>
</evidence>
<keyword evidence="3" id="KW-1185">Reference proteome</keyword>
<proteinExistence type="predicted"/>
<keyword evidence="1" id="KW-0472">Membrane</keyword>
<dbReference type="InterPro" id="IPR032129">
    <property type="entry name" value="DUF5056"/>
</dbReference>
<keyword evidence="1" id="KW-0812">Transmembrane</keyword>
<protein>
    <submittedName>
        <fullName evidence="2">DUF5056 domain-containing protein</fullName>
    </submittedName>
</protein>
<name>A0A5D3EAD2_9BACE</name>
<dbReference type="EMBL" id="VKLW01000021">
    <property type="protein sequence ID" value="TYK33004.1"/>
    <property type="molecule type" value="Genomic_DNA"/>
</dbReference>